<keyword evidence="1" id="KW-0472">Membrane</keyword>
<dbReference type="PANTHER" id="PTHR30373">
    <property type="entry name" value="UPF0603 PROTEIN YGCG"/>
    <property type="match status" value="1"/>
</dbReference>
<dbReference type="Pfam" id="PF04536">
    <property type="entry name" value="TPM_phosphatase"/>
    <property type="match status" value="1"/>
</dbReference>
<feature type="transmembrane region" description="Helical" evidence="1">
    <location>
        <begin position="160"/>
        <end position="182"/>
    </location>
</feature>
<dbReference type="AlphaFoldDB" id="A0A645B9N5"/>
<dbReference type="PANTHER" id="PTHR30373:SF2">
    <property type="entry name" value="UPF0603 PROTEIN YGCG"/>
    <property type="match status" value="1"/>
</dbReference>
<gene>
    <name evidence="3" type="ORF">SDC9_108616</name>
</gene>
<evidence type="ECO:0000259" key="2">
    <source>
        <dbReference type="Pfam" id="PF04536"/>
    </source>
</evidence>
<evidence type="ECO:0000313" key="3">
    <source>
        <dbReference type="EMBL" id="MPM61756.1"/>
    </source>
</evidence>
<dbReference type="EMBL" id="VSSQ01018511">
    <property type="protein sequence ID" value="MPM61756.1"/>
    <property type="molecule type" value="Genomic_DNA"/>
</dbReference>
<keyword evidence="1" id="KW-0812">Transmembrane</keyword>
<sequence>MLSFSQVPGKPVPARLVNDLAAVFDAGQVQALESRLVSFNDSTSNQVVIVTLPKLDNAASATAFEIGQKWGVGDDKFNNGIVILVKPKRGNERGEAFIATGYGLEGALPDAICKRIVENEMIPHFKLDDYFGGINAALDIILPIAAGEYSYKQYNDSENAGAVAGAVIVALFVAIFVIVAALSNRGGGTHIGGGGRKGPSALDLLILGSMLSSGGRGRSSGGFGSGGGFGGGGFGGFGGGGFGGGGAGGSW</sequence>
<dbReference type="InterPro" id="IPR007621">
    <property type="entry name" value="TPM_dom"/>
</dbReference>
<organism evidence="3">
    <name type="scientific">bioreactor metagenome</name>
    <dbReference type="NCBI Taxonomy" id="1076179"/>
    <lineage>
        <taxon>unclassified sequences</taxon>
        <taxon>metagenomes</taxon>
        <taxon>ecological metagenomes</taxon>
    </lineage>
</organism>
<name>A0A645B9N5_9ZZZZ</name>
<protein>
    <recommendedName>
        <fullName evidence="2">TPM domain-containing protein</fullName>
    </recommendedName>
</protein>
<keyword evidence="1" id="KW-1133">Transmembrane helix</keyword>
<comment type="caution">
    <text evidence="3">The sequence shown here is derived from an EMBL/GenBank/DDBJ whole genome shotgun (WGS) entry which is preliminary data.</text>
</comment>
<reference evidence="3" key="1">
    <citation type="submission" date="2019-08" db="EMBL/GenBank/DDBJ databases">
        <authorList>
            <person name="Kucharzyk K."/>
            <person name="Murdoch R.W."/>
            <person name="Higgins S."/>
            <person name="Loffler F."/>
        </authorList>
    </citation>
    <scope>NUCLEOTIDE SEQUENCE</scope>
</reference>
<accession>A0A645B9N5</accession>
<proteinExistence type="predicted"/>
<dbReference type="Gene3D" id="3.10.310.50">
    <property type="match status" value="1"/>
</dbReference>
<feature type="domain" description="TPM" evidence="2">
    <location>
        <begin position="17"/>
        <end position="139"/>
    </location>
</feature>
<evidence type="ECO:0000256" key="1">
    <source>
        <dbReference type="SAM" id="Phobius"/>
    </source>
</evidence>